<evidence type="ECO:0000313" key="8">
    <source>
        <dbReference type="EMBL" id="ORE87278.1"/>
    </source>
</evidence>
<evidence type="ECO:0000256" key="3">
    <source>
        <dbReference type="ARBA" id="ARBA00022827"/>
    </source>
</evidence>
<comment type="similarity">
    <text evidence="1 4">Belongs to the acyl-CoA dehydrogenase family.</text>
</comment>
<dbReference type="InterPro" id="IPR036250">
    <property type="entry name" value="AcylCo_DH-like_C"/>
</dbReference>
<evidence type="ECO:0000313" key="9">
    <source>
        <dbReference type="Proteomes" id="UP000192342"/>
    </source>
</evidence>
<dbReference type="EMBL" id="AQQV01000002">
    <property type="protein sequence ID" value="ORE87278.1"/>
    <property type="molecule type" value="Genomic_DNA"/>
</dbReference>
<dbReference type="Gene3D" id="2.40.110.10">
    <property type="entry name" value="Butyryl-CoA Dehydrogenase, subunit A, domain 2"/>
    <property type="match status" value="1"/>
</dbReference>
<dbReference type="Proteomes" id="UP000192342">
    <property type="component" value="Unassembled WGS sequence"/>
</dbReference>
<accession>A0A1Y1SE69</accession>
<organism evidence="8 9">
    <name type="scientific">Oceanococcus atlanticus</name>
    <dbReference type="NCBI Taxonomy" id="1317117"/>
    <lineage>
        <taxon>Bacteria</taxon>
        <taxon>Pseudomonadati</taxon>
        <taxon>Pseudomonadota</taxon>
        <taxon>Gammaproteobacteria</taxon>
        <taxon>Chromatiales</taxon>
        <taxon>Oceanococcaceae</taxon>
        <taxon>Oceanococcus</taxon>
    </lineage>
</organism>
<comment type="cofactor">
    <cofactor evidence="4">
        <name>FAD</name>
        <dbReference type="ChEBI" id="CHEBI:57692"/>
    </cofactor>
</comment>
<dbReference type="AlphaFoldDB" id="A0A1Y1SE69"/>
<evidence type="ECO:0000259" key="7">
    <source>
        <dbReference type="Pfam" id="PF02770"/>
    </source>
</evidence>
<dbReference type="SUPFAM" id="SSF47203">
    <property type="entry name" value="Acyl-CoA dehydrogenase C-terminal domain-like"/>
    <property type="match status" value="1"/>
</dbReference>
<evidence type="ECO:0000256" key="1">
    <source>
        <dbReference type="ARBA" id="ARBA00009347"/>
    </source>
</evidence>
<evidence type="ECO:0000259" key="6">
    <source>
        <dbReference type="Pfam" id="PF00441"/>
    </source>
</evidence>
<evidence type="ECO:0000256" key="2">
    <source>
        <dbReference type="ARBA" id="ARBA00022630"/>
    </source>
</evidence>
<evidence type="ECO:0000256" key="4">
    <source>
        <dbReference type="RuleBase" id="RU362125"/>
    </source>
</evidence>
<dbReference type="GO" id="GO:0003995">
    <property type="term" value="F:acyl-CoA dehydrogenase activity"/>
    <property type="evidence" value="ECO:0007669"/>
    <property type="project" value="TreeGrafter"/>
</dbReference>
<reference evidence="8 9" key="1">
    <citation type="submission" date="2013-04" db="EMBL/GenBank/DDBJ databases">
        <title>Oceanococcus atlanticus 22II-S10r2 Genome Sequencing.</title>
        <authorList>
            <person name="Lai Q."/>
            <person name="Li G."/>
            <person name="Shao Z."/>
        </authorList>
    </citation>
    <scope>NUCLEOTIDE SEQUENCE [LARGE SCALE GENOMIC DNA]</scope>
    <source>
        <strain evidence="8 9">22II-S10r2</strain>
    </source>
</reference>
<feature type="domain" description="Acyl-CoA dehydrogenase/oxidase C-terminal" evidence="6">
    <location>
        <begin position="294"/>
        <end position="419"/>
    </location>
</feature>
<dbReference type="Pfam" id="PF00441">
    <property type="entry name" value="Acyl-CoA_dh_1"/>
    <property type="match status" value="1"/>
</dbReference>
<dbReference type="CDD" id="cd00567">
    <property type="entry name" value="ACAD"/>
    <property type="match status" value="1"/>
</dbReference>
<keyword evidence="4" id="KW-0560">Oxidoreductase</keyword>
<feature type="domain" description="Acyl-CoA oxidase/dehydrogenase middle" evidence="7">
    <location>
        <begin position="154"/>
        <end position="266"/>
    </location>
</feature>
<comment type="caution">
    <text evidence="8">The sequence shown here is derived from an EMBL/GenBank/DDBJ whole genome shotgun (WGS) entry which is preliminary data.</text>
</comment>
<keyword evidence="3 4" id="KW-0274">FAD</keyword>
<name>A0A1Y1SE69_9GAMM</name>
<feature type="compositionally biased region" description="Polar residues" evidence="5">
    <location>
        <begin position="1"/>
        <end position="15"/>
    </location>
</feature>
<dbReference type="PANTHER" id="PTHR43884:SF12">
    <property type="entry name" value="ISOVALERYL-COA DEHYDROGENASE, MITOCHONDRIAL-RELATED"/>
    <property type="match status" value="1"/>
</dbReference>
<dbReference type="InterPro" id="IPR009100">
    <property type="entry name" value="AcylCoA_DH/oxidase_NM_dom_sf"/>
</dbReference>
<keyword evidence="9" id="KW-1185">Reference proteome</keyword>
<dbReference type="STRING" id="1317117.ATO7_09562"/>
<protein>
    <submittedName>
        <fullName evidence="8">Acyl-CoA dehydrogenase</fullName>
    </submittedName>
</protein>
<feature type="region of interest" description="Disordered" evidence="5">
    <location>
        <begin position="1"/>
        <end position="32"/>
    </location>
</feature>
<dbReference type="InterPro" id="IPR009075">
    <property type="entry name" value="AcylCo_DH/oxidase_C"/>
</dbReference>
<dbReference type="Gene3D" id="1.20.140.10">
    <property type="entry name" value="Butyryl-CoA Dehydrogenase, subunit A, domain 3"/>
    <property type="match status" value="1"/>
</dbReference>
<evidence type="ECO:0000256" key="5">
    <source>
        <dbReference type="SAM" id="MobiDB-lite"/>
    </source>
</evidence>
<proteinExistence type="inferred from homology"/>
<dbReference type="Pfam" id="PF02770">
    <property type="entry name" value="Acyl-CoA_dh_M"/>
    <property type="match status" value="1"/>
</dbReference>
<sequence length="433" mass="47736">MTSNPPEFPQMSRQSPAHGWPQNPKSKIDGFGIQPPLDDITREFQPQLRKFAVEVMRPIGQRLDRLPADQIIAEGSEFWTFHKRYQELGVELSMLAQMEPEARANLFCVLLEELGYGDGGLAISVAAGMLPTYVSMLFGNQFLMERFPETELGCWGITEPDHGSDSIDPQGMVRHPGAKYGRPNTVARFYKDKIILNGQKSAWVSNGTCAKHCILYCAADFGDGPSVEGGCVLVIPLDLPGISRGKPLEKLGQRGDPQGEIFFNDVEVSLDYVLAGPEDYLRAVYCIHSEANALMGAIWTGAARSAYHLAHAYAHERKQGGVPIFNHQLVAYKLFHMFRSVEAASSLTRRVVHYNMTSDVPALQAAMCAKTLGTQTAFEVSSEALGIFGGNGLTHEYPMEKIMRDSRASLIEDGTNDVLAIKGGYYLMDPDLL</sequence>
<gene>
    <name evidence="8" type="ORF">ATO7_09562</name>
</gene>
<keyword evidence="2 4" id="KW-0285">Flavoprotein</keyword>
<dbReference type="InterPro" id="IPR006091">
    <property type="entry name" value="Acyl-CoA_Oxase/DH_mid-dom"/>
</dbReference>
<dbReference type="RefSeq" id="WP_206044868.1">
    <property type="nucleotide sequence ID" value="NZ_AQQV01000002.1"/>
</dbReference>
<dbReference type="SUPFAM" id="SSF56645">
    <property type="entry name" value="Acyl-CoA dehydrogenase NM domain-like"/>
    <property type="match status" value="1"/>
</dbReference>
<dbReference type="InterPro" id="IPR046373">
    <property type="entry name" value="Acyl-CoA_Oxase/DH_mid-dom_sf"/>
</dbReference>
<dbReference type="PANTHER" id="PTHR43884">
    <property type="entry name" value="ACYL-COA DEHYDROGENASE"/>
    <property type="match status" value="1"/>
</dbReference>